<feature type="compositionally biased region" description="Polar residues" evidence="7">
    <location>
        <begin position="161"/>
        <end position="175"/>
    </location>
</feature>
<comment type="subunit">
    <text evidence="6">Heterotrimer.</text>
</comment>
<comment type="function">
    <text evidence="6">Component of the sequence-specific heterotrimeric transcription factor (NF-Y) which specifically recognizes a 5'-CCAAT-3' box motif found in the promoters of its target genes.</text>
</comment>
<feature type="compositionally biased region" description="Low complexity" evidence="7">
    <location>
        <begin position="252"/>
        <end position="266"/>
    </location>
</feature>
<gene>
    <name evidence="8" type="primary">HAP2_3</name>
    <name evidence="8" type="ORF">BGW38_007785</name>
</gene>
<dbReference type="PANTHER" id="PTHR12632">
    <property type="entry name" value="TRANSCRIPTION FACTOR NF-Y ALPHA-RELATED"/>
    <property type="match status" value="1"/>
</dbReference>
<comment type="caution">
    <text evidence="8">The sequence shown here is derived from an EMBL/GenBank/DDBJ whole genome shotgun (WGS) entry which is preliminary data.</text>
</comment>
<keyword evidence="4 6" id="KW-0804">Transcription</keyword>
<feature type="compositionally biased region" description="Low complexity" evidence="7">
    <location>
        <begin position="128"/>
        <end position="147"/>
    </location>
</feature>
<dbReference type="Gene3D" id="6.10.250.2430">
    <property type="match status" value="1"/>
</dbReference>
<feature type="region of interest" description="Disordered" evidence="7">
    <location>
        <begin position="252"/>
        <end position="378"/>
    </location>
</feature>
<keyword evidence="3 6" id="KW-0238">DNA-binding</keyword>
<evidence type="ECO:0000256" key="6">
    <source>
        <dbReference type="RuleBase" id="RU367155"/>
    </source>
</evidence>
<accession>A0A9P6KFV4</accession>
<feature type="region of interest" description="Disordered" evidence="7">
    <location>
        <begin position="1"/>
        <end position="36"/>
    </location>
</feature>
<evidence type="ECO:0000256" key="3">
    <source>
        <dbReference type="ARBA" id="ARBA00023125"/>
    </source>
</evidence>
<feature type="compositionally biased region" description="Polar residues" evidence="7">
    <location>
        <begin position="10"/>
        <end position="36"/>
    </location>
</feature>
<evidence type="ECO:0000256" key="1">
    <source>
        <dbReference type="ARBA" id="ARBA00004123"/>
    </source>
</evidence>
<dbReference type="AlphaFoldDB" id="A0A9P6KFV4"/>
<sequence>MDPFTTTTTSAITGRSHTVALHSSPQDKTTDSFNSPINPKCLHRILKRRAARAKLEEANRMAKIRKPYLHESRHKHAMRRPRGPGGRFLTSQEIAEMDRLQALFEAQGGVGPLGGDLHLAHSNYTPKQQQQFIQQQIQLQRQQMLNQDPNQPPTDHHAMPLQQQNQRGHPQPTSAQDDEEAHIPLPLRHRLPAHNSAAEAFGSSVDSRFHPYGDYNGSQLRSTTLPNEAVASSSASSSANAITGIPGSVITSSGAGPSTSGPLSGGVNQHTSATLTPTSSANNTPTFTGDVIGGDLGESSGNGMGLSASTSPVTAAAGPSMSPLSAHHPYGHGQPPNIPNTIEAPGTILFNDFPDNHNHPQHQEYDGSSSLLTPTGDD</sequence>
<reference evidence="8" key="1">
    <citation type="journal article" date="2020" name="Fungal Divers.">
        <title>Resolving the Mortierellaceae phylogeny through synthesis of multi-gene phylogenetics and phylogenomics.</title>
        <authorList>
            <person name="Vandepol N."/>
            <person name="Liber J."/>
            <person name="Desiro A."/>
            <person name="Na H."/>
            <person name="Kennedy M."/>
            <person name="Barry K."/>
            <person name="Grigoriev I.V."/>
            <person name="Miller A.N."/>
            <person name="O'Donnell K."/>
            <person name="Stajich J.E."/>
            <person name="Bonito G."/>
        </authorList>
    </citation>
    <scope>NUCLEOTIDE SEQUENCE</scope>
    <source>
        <strain evidence="8">KOD1015</strain>
    </source>
</reference>
<evidence type="ECO:0000256" key="5">
    <source>
        <dbReference type="ARBA" id="ARBA00023242"/>
    </source>
</evidence>
<keyword evidence="5 6" id="KW-0539">Nucleus</keyword>
<feature type="compositionally biased region" description="Polar residues" evidence="7">
    <location>
        <begin position="267"/>
        <end position="287"/>
    </location>
</feature>
<dbReference type="SMART" id="SM00521">
    <property type="entry name" value="CBF"/>
    <property type="match status" value="1"/>
</dbReference>
<comment type="similarity">
    <text evidence="6">Belongs to the NFYA/HAP2 subunit family.</text>
</comment>
<feature type="compositionally biased region" description="Gly residues" evidence="7">
    <location>
        <begin position="291"/>
        <end position="304"/>
    </location>
</feature>
<dbReference type="Pfam" id="PF02045">
    <property type="entry name" value="CBFB_NFYA"/>
    <property type="match status" value="1"/>
</dbReference>
<keyword evidence="2 6" id="KW-0805">Transcription regulation</keyword>
<evidence type="ECO:0000256" key="2">
    <source>
        <dbReference type="ARBA" id="ARBA00023015"/>
    </source>
</evidence>
<dbReference type="InterPro" id="IPR001289">
    <property type="entry name" value="NFYA"/>
</dbReference>
<dbReference type="OrthoDB" id="1097733at2759"/>
<protein>
    <recommendedName>
        <fullName evidence="6">Transcriptional activator HAP2</fullName>
    </recommendedName>
</protein>
<name>A0A9P6KFV4_9FUNG</name>
<evidence type="ECO:0000256" key="7">
    <source>
        <dbReference type="SAM" id="MobiDB-lite"/>
    </source>
</evidence>
<feature type="compositionally biased region" description="Basic and acidic residues" evidence="7">
    <location>
        <begin position="354"/>
        <end position="365"/>
    </location>
</feature>
<dbReference type="Proteomes" id="UP000780801">
    <property type="component" value="Unassembled WGS sequence"/>
</dbReference>
<keyword evidence="9" id="KW-1185">Reference proteome</keyword>
<organism evidence="8 9">
    <name type="scientific">Lunasporangiospora selenospora</name>
    <dbReference type="NCBI Taxonomy" id="979761"/>
    <lineage>
        <taxon>Eukaryota</taxon>
        <taxon>Fungi</taxon>
        <taxon>Fungi incertae sedis</taxon>
        <taxon>Mucoromycota</taxon>
        <taxon>Mortierellomycotina</taxon>
        <taxon>Mortierellomycetes</taxon>
        <taxon>Mortierellales</taxon>
        <taxon>Mortierellaceae</taxon>
        <taxon>Lunasporangiospora</taxon>
    </lineage>
</organism>
<feature type="region of interest" description="Disordered" evidence="7">
    <location>
        <begin position="126"/>
        <end position="179"/>
    </location>
</feature>
<evidence type="ECO:0000256" key="4">
    <source>
        <dbReference type="ARBA" id="ARBA00023163"/>
    </source>
</evidence>
<dbReference type="PRINTS" id="PR00616">
    <property type="entry name" value="CCAATSUBUNTB"/>
</dbReference>
<feature type="compositionally biased region" description="Polar residues" evidence="7">
    <location>
        <begin position="366"/>
        <end position="378"/>
    </location>
</feature>
<proteinExistence type="inferred from homology"/>
<evidence type="ECO:0000313" key="8">
    <source>
        <dbReference type="EMBL" id="KAF9584034.1"/>
    </source>
</evidence>
<dbReference type="GO" id="GO:0005634">
    <property type="term" value="C:nucleus"/>
    <property type="evidence" value="ECO:0007669"/>
    <property type="project" value="UniProtKB-SubCell"/>
</dbReference>
<dbReference type="EMBL" id="JAABOA010000519">
    <property type="protein sequence ID" value="KAF9584034.1"/>
    <property type="molecule type" value="Genomic_DNA"/>
</dbReference>
<evidence type="ECO:0000313" key="9">
    <source>
        <dbReference type="Proteomes" id="UP000780801"/>
    </source>
</evidence>
<comment type="subcellular location">
    <subcellularLocation>
        <location evidence="1 6">Nucleus</location>
    </subcellularLocation>
</comment>
<dbReference type="PROSITE" id="PS51152">
    <property type="entry name" value="NFYA_HAP2_2"/>
    <property type="match status" value="1"/>
</dbReference>
<dbReference type="GO" id="GO:0003700">
    <property type="term" value="F:DNA-binding transcription factor activity"/>
    <property type="evidence" value="ECO:0007669"/>
    <property type="project" value="UniProtKB-UniRule"/>
</dbReference>
<dbReference type="GO" id="GO:0003677">
    <property type="term" value="F:DNA binding"/>
    <property type="evidence" value="ECO:0007669"/>
    <property type="project" value="UniProtKB-KW"/>
</dbReference>